<dbReference type="GO" id="GO:0031299">
    <property type="term" value="F:taurine-pyruvate aminotransferase activity"/>
    <property type="evidence" value="ECO:0007669"/>
    <property type="project" value="UniProtKB-EC"/>
</dbReference>
<dbReference type="Gene3D" id="3.40.640.10">
    <property type="entry name" value="Type I PLP-dependent aspartate aminotransferase-like (Major domain)"/>
    <property type="match status" value="2"/>
</dbReference>
<evidence type="ECO:0000256" key="3">
    <source>
        <dbReference type="RuleBase" id="RU003560"/>
    </source>
</evidence>
<keyword evidence="5" id="KW-1185">Reference proteome</keyword>
<dbReference type="SUPFAM" id="SSF53383">
    <property type="entry name" value="PLP-dependent transferases"/>
    <property type="match status" value="1"/>
</dbReference>
<keyword evidence="4" id="KW-0032">Aminotransferase</keyword>
<dbReference type="EMBL" id="CP045032">
    <property type="protein sequence ID" value="QFQ02025.1"/>
    <property type="molecule type" value="Genomic_DNA"/>
</dbReference>
<gene>
    <name evidence="4" type="primary">tpa</name>
    <name evidence="4" type="ORF">CUROG_03210</name>
</gene>
<keyword evidence="4" id="KW-0670">Pyruvate</keyword>
<evidence type="ECO:0000256" key="2">
    <source>
        <dbReference type="ARBA" id="ARBA00022898"/>
    </source>
</evidence>
<keyword evidence="4" id="KW-0808">Transferase</keyword>
<proteinExistence type="inferred from homology"/>
<dbReference type="Gene3D" id="3.90.1150.10">
    <property type="entry name" value="Aspartate Aminotransferase, domain 1"/>
    <property type="match status" value="2"/>
</dbReference>
<sequence>MAKKPFPLSITEFTNSQGETIGVGSKEAEAAEQQARSNDRNHVFHSWSAQAKINPMPVAKAEGAWIYDYNGKGYLDAASQLVSANLGHGHPELVAAINTQLQRVSNLNPAFACDVRGELAASIIEQAQGEFSHIFFTNGGADAIEHAIRMARKHTGKSKILTAYRSYHGATGSAMMATGEARRHGNPTTDGDVKHFWGPFQYRSAFHAANEQEECERALQHLENAIDFEDDVAAVLIESVVGSSGVIAPPEGYLAGVREICDRKGVLWIADEVMVGFGRTGKLFAYEHAGKTVAQHMGADQYAGGSEFSQQHSAEKVLQPDIVTFAKGVNAGIVPLGGVMMTAAVKATFDEKPYPGGLTYSGHPVACAPGVAAQQVYAKENIYAKVEELATSIIEPRLEKIAKKHPSIGNVRGKGFFWAIEFVADQETKEPMGAEAMGAFGAAAKAEGVWPMVSGNRVHLAPPLITTAEELEFLLSVVDSAAAEVDKAL</sequence>
<dbReference type="EC" id="2.6.1.77" evidence="4"/>
<dbReference type="InterPro" id="IPR015424">
    <property type="entry name" value="PyrdxlP-dep_Trfase"/>
</dbReference>
<dbReference type="OrthoDB" id="9801834at2"/>
<dbReference type="PANTHER" id="PTHR43094">
    <property type="entry name" value="AMINOTRANSFERASE"/>
    <property type="match status" value="1"/>
</dbReference>
<keyword evidence="2 3" id="KW-0663">Pyridoxal phosphate</keyword>
<dbReference type="InterPro" id="IPR015422">
    <property type="entry name" value="PyrdxlP-dep_Trfase_small"/>
</dbReference>
<accession>A0A5J6Z8P4</accession>
<dbReference type="GO" id="GO:0030170">
    <property type="term" value="F:pyridoxal phosphate binding"/>
    <property type="evidence" value="ECO:0007669"/>
    <property type="project" value="InterPro"/>
</dbReference>
<evidence type="ECO:0000256" key="1">
    <source>
        <dbReference type="ARBA" id="ARBA00008954"/>
    </source>
</evidence>
<name>A0A5J6Z8P4_9CORY</name>
<dbReference type="KEGG" id="cuo:CUROG_03210"/>
<dbReference type="Pfam" id="PF00202">
    <property type="entry name" value="Aminotran_3"/>
    <property type="match status" value="2"/>
</dbReference>
<organism evidence="4 5">
    <name type="scientific">Corynebacterium urogenitale</name>
    <dbReference type="NCBI Taxonomy" id="2487892"/>
    <lineage>
        <taxon>Bacteria</taxon>
        <taxon>Bacillati</taxon>
        <taxon>Actinomycetota</taxon>
        <taxon>Actinomycetes</taxon>
        <taxon>Mycobacteriales</taxon>
        <taxon>Corynebacteriaceae</taxon>
        <taxon>Corynebacterium</taxon>
    </lineage>
</organism>
<dbReference type="Proteomes" id="UP000326711">
    <property type="component" value="Chromosome"/>
</dbReference>
<evidence type="ECO:0000313" key="4">
    <source>
        <dbReference type="EMBL" id="QFQ02025.1"/>
    </source>
</evidence>
<comment type="similarity">
    <text evidence="1 3">Belongs to the class-III pyridoxal-phosphate-dependent aminotransferase family.</text>
</comment>
<dbReference type="InterPro" id="IPR015421">
    <property type="entry name" value="PyrdxlP-dep_Trfase_major"/>
</dbReference>
<dbReference type="PANTHER" id="PTHR43094:SF1">
    <property type="entry name" value="AMINOTRANSFERASE CLASS-III"/>
    <property type="match status" value="1"/>
</dbReference>
<dbReference type="GO" id="GO:0005829">
    <property type="term" value="C:cytosol"/>
    <property type="evidence" value="ECO:0007669"/>
    <property type="project" value="TreeGrafter"/>
</dbReference>
<dbReference type="CDD" id="cd00610">
    <property type="entry name" value="OAT_like"/>
    <property type="match status" value="1"/>
</dbReference>
<dbReference type="InterPro" id="IPR005814">
    <property type="entry name" value="Aminotrans_3"/>
</dbReference>
<dbReference type="AlphaFoldDB" id="A0A5J6Z8P4"/>
<dbReference type="PIRSF" id="PIRSF000521">
    <property type="entry name" value="Transaminase_4ab_Lys_Orn"/>
    <property type="match status" value="1"/>
</dbReference>
<evidence type="ECO:0000313" key="5">
    <source>
        <dbReference type="Proteomes" id="UP000326711"/>
    </source>
</evidence>
<protein>
    <submittedName>
        <fullName evidence="4">Taurine--pyruvate aminotransferase</fullName>
        <ecNumber evidence="4">2.6.1.77</ecNumber>
    </submittedName>
</protein>
<reference evidence="5" key="1">
    <citation type="submission" date="2019-10" db="EMBL/GenBank/DDBJ databases">
        <title>Complete genome sequence of Corynebacterium urogenitalis DSM 108747, isolated from the genital tract of a cow.</title>
        <authorList>
            <person name="Ruckert C."/>
            <person name="Ballas P."/>
            <person name="Wagener K."/>
            <person name="Drillich M."/>
            <person name="Kaempfer P."/>
            <person name="Busse H.-J."/>
            <person name="Ehling-Schulz M."/>
        </authorList>
    </citation>
    <scope>NUCLEOTIDE SEQUENCE [LARGE SCALE GENOMIC DNA]</scope>
    <source>
        <strain evidence="5">LMM 1652</strain>
    </source>
</reference>